<sequence length="334" mass="35510">MLADQHANLSSSPLSVKGAHAAGAKKKKSKQSDKKDKKPPTFKSCHHRRRPGRAAWPSTGSAAALAPAPPFAWTIGPSLQKTLAGHSSTWTIHVDPFVAYAKPSAGAVPAERDRRGVSKSHGLSLSFVRNCPKPLSRYLGQCPSGGEQSEARATNMVPWRTIQASRIHGKIRLRQAHPDASKASEPPGSGICALSLLSPVRAFRINVCMGYSAASSVTSGNDAARAGSKDDLMPQSVQTHSACVALPQRLQGCAKGSMASKAAPNVMCACVKPQAQRLIGTLCLLVTPICPQPSPKRGESRASLADRRYAALLLEHRHSNSLSTACCYPTFREQ</sequence>
<organism evidence="2 3">
    <name type="scientific">Ophiocordyceps australis</name>
    <dbReference type="NCBI Taxonomy" id="1399860"/>
    <lineage>
        <taxon>Eukaryota</taxon>
        <taxon>Fungi</taxon>
        <taxon>Dikarya</taxon>
        <taxon>Ascomycota</taxon>
        <taxon>Pezizomycotina</taxon>
        <taxon>Sordariomycetes</taxon>
        <taxon>Hypocreomycetidae</taxon>
        <taxon>Hypocreales</taxon>
        <taxon>Ophiocordycipitaceae</taxon>
        <taxon>Ophiocordyceps</taxon>
    </lineage>
</organism>
<name>A0A2C5Y0E3_9HYPO</name>
<dbReference type="Proteomes" id="UP000226192">
    <property type="component" value="Unassembled WGS sequence"/>
</dbReference>
<feature type="compositionally biased region" description="Basic and acidic residues" evidence="1">
    <location>
        <begin position="30"/>
        <end position="39"/>
    </location>
</feature>
<evidence type="ECO:0000313" key="2">
    <source>
        <dbReference type="EMBL" id="PHH60444.1"/>
    </source>
</evidence>
<dbReference type="AlphaFoldDB" id="A0A2C5Y0E3"/>
<protein>
    <submittedName>
        <fullName evidence="2">Uncharacterized protein</fullName>
    </submittedName>
</protein>
<accession>A0A2C5Y0E3</accession>
<evidence type="ECO:0000313" key="3">
    <source>
        <dbReference type="Proteomes" id="UP000226192"/>
    </source>
</evidence>
<gene>
    <name evidence="2" type="ORF">CDD81_1656</name>
</gene>
<reference evidence="2 3" key="1">
    <citation type="submission" date="2017-06" db="EMBL/GenBank/DDBJ databases">
        <title>Ant-infecting Ophiocordyceps genomes reveal a high diversity of potential behavioral manipulation genes and a possible major role for enterotoxins.</title>
        <authorList>
            <person name="De Bekker C."/>
            <person name="Evans H.C."/>
            <person name="Brachmann A."/>
            <person name="Hughes D.P."/>
        </authorList>
    </citation>
    <scope>NUCLEOTIDE SEQUENCE [LARGE SCALE GENOMIC DNA]</scope>
    <source>
        <strain evidence="2 3">Map64</strain>
    </source>
</reference>
<comment type="caution">
    <text evidence="2">The sequence shown here is derived from an EMBL/GenBank/DDBJ whole genome shotgun (WGS) entry which is preliminary data.</text>
</comment>
<keyword evidence="3" id="KW-1185">Reference proteome</keyword>
<dbReference type="EMBL" id="NJET01000146">
    <property type="protein sequence ID" value="PHH60444.1"/>
    <property type="molecule type" value="Genomic_DNA"/>
</dbReference>
<evidence type="ECO:0000256" key="1">
    <source>
        <dbReference type="SAM" id="MobiDB-lite"/>
    </source>
</evidence>
<proteinExistence type="predicted"/>
<feature type="region of interest" description="Disordered" evidence="1">
    <location>
        <begin position="1"/>
        <end position="61"/>
    </location>
</feature>